<gene>
    <name evidence="3" type="ordered locus">Tresu_0869</name>
</gene>
<organism evidence="3 4">
    <name type="scientific">Treponema succinifaciens (strain ATCC 33096 / DSM 2489 / 6091)</name>
    <dbReference type="NCBI Taxonomy" id="869209"/>
    <lineage>
        <taxon>Bacteria</taxon>
        <taxon>Pseudomonadati</taxon>
        <taxon>Spirochaetota</taxon>
        <taxon>Spirochaetia</taxon>
        <taxon>Spirochaetales</taxon>
        <taxon>Treponemataceae</taxon>
        <taxon>Treponema</taxon>
    </lineage>
</organism>
<dbReference type="EMBL" id="CP002631">
    <property type="protein sequence ID" value="AEB13795.1"/>
    <property type="molecule type" value="Genomic_DNA"/>
</dbReference>
<dbReference type="RefSeq" id="WP_013701088.1">
    <property type="nucleotide sequence ID" value="NC_015385.1"/>
</dbReference>
<proteinExistence type="predicted"/>
<feature type="compositionally biased region" description="Polar residues" evidence="1">
    <location>
        <begin position="36"/>
        <end position="49"/>
    </location>
</feature>
<feature type="region of interest" description="Disordered" evidence="1">
    <location>
        <begin position="27"/>
        <end position="53"/>
    </location>
</feature>
<evidence type="ECO:0000313" key="4">
    <source>
        <dbReference type="Proteomes" id="UP000006852"/>
    </source>
</evidence>
<evidence type="ECO:0000256" key="2">
    <source>
        <dbReference type="SAM" id="SignalP"/>
    </source>
</evidence>
<evidence type="ECO:0000313" key="3">
    <source>
        <dbReference type="EMBL" id="AEB13795.1"/>
    </source>
</evidence>
<evidence type="ECO:0008006" key="5">
    <source>
        <dbReference type="Google" id="ProtNLM"/>
    </source>
</evidence>
<keyword evidence="4" id="KW-1185">Reference proteome</keyword>
<dbReference type="PROSITE" id="PS51257">
    <property type="entry name" value="PROKAR_LIPOPROTEIN"/>
    <property type="match status" value="1"/>
</dbReference>
<keyword evidence="2" id="KW-0732">Signal</keyword>
<feature type="chain" id="PRO_5003282967" description="Lipoprotein" evidence="2">
    <location>
        <begin position="22"/>
        <end position="305"/>
    </location>
</feature>
<dbReference type="AlphaFoldDB" id="F2NY44"/>
<sequence>MKALKKICTALMLLAFAFVFASCSNGSDSDDDDSSTNGKPSSDSSTNGLLPSVGENVLAGNSYRYSQTDDKKTKTITYVFKDGTVTETEVKQPTGESPKTEITEYKYTCNANTGLLYLNIVSWTVDGEKMTSMDDVYKYFAKDNGCTVAEAKEQLGDENIFAENISKCYFVKDDGNILLGDYFGDDKDVEGSEFVYAENAALRADFDDGKIELNVGKRNYWEIELDAKEKTFSGDEINGSYTVKTATKTLKELNGDYNKQNEENGYITINFANLPATLKSEPYNMKTGTEYKFIFDPDCDEYKKL</sequence>
<dbReference type="Proteomes" id="UP000006852">
    <property type="component" value="Chromosome"/>
</dbReference>
<dbReference type="HOGENOM" id="CLU_983325_0_0_12"/>
<dbReference type="GeneID" id="302998042"/>
<reference evidence="3 4" key="1">
    <citation type="journal article" date="2011" name="Stand. Genomic Sci.">
        <title>Complete genome sequence of Treponema succinifaciens type strain (6091).</title>
        <authorList>
            <person name="Han C."/>
            <person name="Gronow S."/>
            <person name="Teshima H."/>
            <person name="Lapidus A."/>
            <person name="Nolan M."/>
            <person name="Lucas S."/>
            <person name="Hammon N."/>
            <person name="Deshpande S."/>
            <person name="Cheng J.F."/>
            <person name="Zeytun A."/>
            <person name="Tapia R."/>
            <person name="Goodwin L."/>
            <person name="Pitluck S."/>
            <person name="Liolios K."/>
            <person name="Pagani I."/>
            <person name="Ivanova N."/>
            <person name="Mavromatis K."/>
            <person name="Mikhailova N."/>
            <person name="Huntemann M."/>
            <person name="Pati A."/>
            <person name="Chen A."/>
            <person name="Palaniappan K."/>
            <person name="Land M."/>
            <person name="Hauser L."/>
            <person name="Brambilla E.M."/>
            <person name="Rohde M."/>
            <person name="Goker M."/>
            <person name="Woyke T."/>
            <person name="Bristow J."/>
            <person name="Eisen J.A."/>
            <person name="Markowitz V."/>
            <person name="Hugenholtz P."/>
            <person name="Kyrpides N.C."/>
            <person name="Klenk H.P."/>
            <person name="Detter J.C."/>
        </authorList>
    </citation>
    <scope>NUCLEOTIDE SEQUENCE [LARGE SCALE GENOMIC DNA]</scope>
    <source>
        <strain evidence="4">ATCC 33096 / DSM 2489 / 6091</strain>
    </source>
</reference>
<accession>F2NY44</accession>
<reference evidence="4" key="2">
    <citation type="submission" date="2011-04" db="EMBL/GenBank/DDBJ databases">
        <title>The complete genome of chromosome of Treponema succinifaciens DSM 2489.</title>
        <authorList>
            <person name="Lucas S."/>
            <person name="Copeland A."/>
            <person name="Lapidus A."/>
            <person name="Bruce D."/>
            <person name="Goodwin L."/>
            <person name="Pitluck S."/>
            <person name="Peters L."/>
            <person name="Kyrpides N."/>
            <person name="Mavromatis K."/>
            <person name="Ivanova N."/>
            <person name="Ovchinnikova G."/>
            <person name="Teshima H."/>
            <person name="Detter J.C."/>
            <person name="Tapia R."/>
            <person name="Han C."/>
            <person name="Land M."/>
            <person name="Hauser L."/>
            <person name="Markowitz V."/>
            <person name="Cheng J.-F."/>
            <person name="Hugenholtz P."/>
            <person name="Woyke T."/>
            <person name="Wu D."/>
            <person name="Gronow S."/>
            <person name="Wellnitz S."/>
            <person name="Brambilla E."/>
            <person name="Klenk H.-P."/>
            <person name="Eisen J.A."/>
        </authorList>
    </citation>
    <scope>NUCLEOTIDE SEQUENCE [LARGE SCALE GENOMIC DNA]</scope>
    <source>
        <strain evidence="4">ATCC 33096 / DSM 2489 / 6091</strain>
    </source>
</reference>
<dbReference type="KEGG" id="tsu:Tresu_0869"/>
<feature type="signal peptide" evidence="2">
    <location>
        <begin position="1"/>
        <end position="21"/>
    </location>
</feature>
<name>F2NY44_TRES6</name>
<protein>
    <recommendedName>
        <fullName evidence="5">Lipoprotein</fullName>
    </recommendedName>
</protein>
<evidence type="ECO:0000256" key="1">
    <source>
        <dbReference type="SAM" id="MobiDB-lite"/>
    </source>
</evidence>